<evidence type="ECO:0000313" key="2">
    <source>
        <dbReference type="Proteomes" id="UP000799750"/>
    </source>
</evidence>
<accession>A0A6A6QMD4</accession>
<name>A0A6A6QMD4_9PEZI</name>
<organism evidence="1 2">
    <name type="scientific">Lophium mytilinum</name>
    <dbReference type="NCBI Taxonomy" id="390894"/>
    <lineage>
        <taxon>Eukaryota</taxon>
        <taxon>Fungi</taxon>
        <taxon>Dikarya</taxon>
        <taxon>Ascomycota</taxon>
        <taxon>Pezizomycotina</taxon>
        <taxon>Dothideomycetes</taxon>
        <taxon>Pleosporomycetidae</taxon>
        <taxon>Mytilinidiales</taxon>
        <taxon>Mytilinidiaceae</taxon>
        <taxon>Lophium</taxon>
    </lineage>
</organism>
<gene>
    <name evidence="1" type="ORF">BU16DRAFT_491412</name>
</gene>
<protein>
    <submittedName>
        <fullName evidence="1">Uncharacterized protein</fullName>
    </submittedName>
</protein>
<keyword evidence="2" id="KW-1185">Reference proteome</keyword>
<dbReference type="AlphaFoldDB" id="A0A6A6QMD4"/>
<proteinExistence type="predicted"/>
<dbReference type="OrthoDB" id="3554680at2759"/>
<sequence length="1003" mass="111304">MSWKIVPDPSDSQVEYTSFINSRSFFAVDASGSAGFNNNSVLNSERAFVESVPVNQEARVAKWGQECDAPSSLTAINWKADHGGTTPSSILKKKEALECIQKSDCWFLLTDGQVFGSDVNQLAELAMEHHVLSVPVVFLIAGSRGSTPETTDISVGISFFANSHDTLILFKEVETGRIYIIAAKGCFSVLNTRASARNLSSWDEIAKFKNEAEFFKHCRSLDISVPKYEFRKKLPKGVNLGPEWEKAHHGPVYVDLDQLVKAGALPDDELFSLLAEEAFNNLCIAYKIRRRIAELRPFIAKHKSQQVTPQLEDVAGAAVIISDMGDEGITPSQKKELQERLREAHAKNREHYQEKVATFSSSPEVQAVRKRNQLVDAALRQLTEIESSGFTAEILARSSNRARRAAVVSSDSTLALANLDFDVPSYKGYCLVCCGDEEVMSISLKVLEPEETAANTADFALNFPLAAGRSPRNLELVSSQNVCFQCALLGPSGLSIYKERLSGILPCLAYEGSNKKYINQQLYLALTGGLQTGASGLSQLFMTILEQTVKTKSWAGSMLQDGNASADEQNEAVQRRSTFLWMLTSMLKSTRCRQTFSEVGDWVSFPEALKWAAEDFEQNGVASFVITYPIKGFMQLLSFGSKSGAFSDNLIRTLKISKVLYSISTLFLGQLLNDRSGEASWRQKFSSLIYREFNAPLIPKDLGGSQSLVREPEQFWVQLLACLSQEVELLDAWMPEEQLKIMGRIQILVYWLLSEQKAHTSAQNFFKNTRHNHPIATAVLDPQSALPAAVVAAILLAPFLSEDRQDINPELVAIHSGLPPFSTPFGPSVLHCGFDRCHASFIPTTPMEVNLRSLQQIRDARAEHLVQVFGIRGGGFEESKTGLPSVTPNTGPPSSRHINLHSGVVRTWAALTTEERRVIATGPGEAFDAFVEKSRKQICETWRGDVFNSDIQRDIRAIIPNFFEALKEALRRENAEDCEDVAAYEHDFDKNKLEFKVKYELAG</sequence>
<dbReference type="Proteomes" id="UP000799750">
    <property type="component" value="Unassembled WGS sequence"/>
</dbReference>
<dbReference type="EMBL" id="MU004194">
    <property type="protein sequence ID" value="KAF2492077.1"/>
    <property type="molecule type" value="Genomic_DNA"/>
</dbReference>
<evidence type="ECO:0000313" key="1">
    <source>
        <dbReference type="EMBL" id="KAF2492077.1"/>
    </source>
</evidence>
<reference evidence="1" key="1">
    <citation type="journal article" date="2020" name="Stud. Mycol.">
        <title>101 Dothideomycetes genomes: a test case for predicting lifestyles and emergence of pathogens.</title>
        <authorList>
            <person name="Haridas S."/>
            <person name="Albert R."/>
            <person name="Binder M."/>
            <person name="Bloem J."/>
            <person name="Labutti K."/>
            <person name="Salamov A."/>
            <person name="Andreopoulos B."/>
            <person name="Baker S."/>
            <person name="Barry K."/>
            <person name="Bills G."/>
            <person name="Bluhm B."/>
            <person name="Cannon C."/>
            <person name="Castanera R."/>
            <person name="Culley D."/>
            <person name="Daum C."/>
            <person name="Ezra D."/>
            <person name="Gonzalez J."/>
            <person name="Henrissat B."/>
            <person name="Kuo A."/>
            <person name="Liang C."/>
            <person name="Lipzen A."/>
            <person name="Lutzoni F."/>
            <person name="Magnuson J."/>
            <person name="Mondo S."/>
            <person name="Nolan M."/>
            <person name="Ohm R."/>
            <person name="Pangilinan J."/>
            <person name="Park H.-J."/>
            <person name="Ramirez L."/>
            <person name="Alfaro M."/>
            <person name="Sun H."/>
            <person name="Tritt A."/>
            <person name="Yoshinaga Y."/>
            <person name="Zwiers L.-H."/>
            <person name="Turgeon B."/>
            <person name="Goodwin S."/>
            <person name="Spatafora J."/>
            <person name="Crous P."/>
            <person name="Grigoriev I."/>
        </authorList>
    </citation>
    <scope>NUCLEOTIDE SEQUENCE</scope>
    <source>
        <strain evidence="1">CBS 269.34</strain>
    </source>
</reference>